<comment type="caution">
    <text evidence="2">The sequence shown here is derived from an EMBL/GenBank/DDBJ whole genome shotgun (WGS) entry which is preliminary data.</text>
</comment>
<evidence type="ECO:0000313" key="2">
    <source>
        <dbReference type="EMBL" id="THG08802.1"/>
    </source>
</evidence>
<reference evidence="2 3" key="1">
    <citation type="journal article" date="2018" name="Proc. Natl. Acad. Sci. U.S.A.">
        <title>Draft genome sequence of Camellia sinensis var. sinensis provides insights into the evolution of the tea genome and tea quality.</title>
        <authorList>
            <person name="Wei C."/>
            <person name="Yang H."/>
            <person name="Wang S."/>
            <person name="Zhao J."/>
            <person name="Liu C."/>
            <person name="Gao L."/>
            <person name="Xia E."/>
            <person name="Lu Y."/>
            <person name="Tai Y."/>
            <person name="She G."/>
            <person name="Sun J."/>
            <person name="Cao H."/>
            <person name="Tong W."/>
            <person name="Gao Q."/>
            <person name="Li Y."/>
            <person name="Deng W."/>
            <person name="Jiang X."/>
            <person name="Wang W."/>
            <person name="Chen Q."/>
            <person name="Zhang S."/>
            <person name="Li H."/>
            <person name="Wu J."/>
            <person name="Wang P."/>
            <person name="Li P."/>
            <person name="Shi C."/>
            <person name="Zheng F."/>
            <person name="Jian J."/>
            <person name="Huang B."/>
            <person name="Shan D."/>
            <person name="Shi M."/>
            <person name="Fang C."/>
            <person name="Yue Y."/>
            <person name="Li F."/>
            <person name="Li D."/>
            <person name="Wei S."/>
            <person name="Han B."/>
            <person name="Jiang C."/>
            <person name="Yin Y."/>
            <person name="Xia T."/>
            <person name="Zhang Z."/>
            <person name="Bennetzen J.L."/>
            <person name="Zhao S."/>
            <person name="Wan X."/>
        </authorList>
    </citation>
    <scope>NUCLEOTIDE SEQUENCE [LARGE SCALE GENOMIC DNA]</scope>
    <source>
        <strain evidence="3">cv. Shuchazao</strain>
        <tissue evidence="2">Leaf</tissue>
    </source>
</reference>
<dbReference type="PANTHER" id="PTHR33429:SF23">
    <property type="entry name" value="OS02G0709350 PROTEIN"/>
    <property type="match status" value="1"/>
</dbReference>
<proteinExistence type="predicted"/>
<gene>
    <name evidence="2" type="ORF">TEA_009707</name>
</gene>
<protein>
    <recommendedName>
        <fullName evidence="4">Transmembrane protein</fullName>
    </recommendedName>
</protein>
<keyword evidence="1" id="KW-0472">Membrane</keyword>
<dbReference type="Proteomes" id="UP000306102">
    <property type="component" value="Unassembled WGS sequence"/>
</dbReference>
<sequence length="116" mass="12279">MATTTIITPTLPDQQLPQQVVPNPIVAANSNSSWHSSGSIGPFFAVISVLAVLAIISCVLGRICTAQGVTPLESVKHRGWFGWLKGRCRWCMGGGDVEVGVKMDKTSNDAKAQDGV</sequence>
<keyword evidence="3" id="KW-1185">Reference proteome</keyword>
<evidence type="ECO:0008006" key="4">
    <source>
        <dbReference type="Google" id="ProtNLM"/>
    </source>
</evidence>
<dbReference type="AlphaFoldDB" id="A0A4S4DZ87"/>
<organism evidence="2 3">
    <name type="scientific">Camellia sinensis var. sinensis</name>
    <name type="common">China tea</name>
    <dbReference type="NCBI Taxonomy" id="542762"/>
    <lineage>
        <taxon>Eukaryota</taxon>
        <taxon>Viridiplantae</taxon>
        <taxon>Streptophyta</taxon>
        <taxon>Embryophyta</taxon>
        <taxon>Tracheophyta</taxon>
        <taxon>Spermatophyta</taxon>
        <taxon>Magnoliopsida</taxon>
        <taxon>eudicotyledons</taxon>
        <taxon>Gunneridae</taxon>
        <taxon>Pentapetalae</taxon>
        <taxon>asterids</taxon>
        <taxon>Ericales</taxon>
        <taxon>Theaceae</taxon>
        <taxon>Camellia</taxon>
    </lineage>
</organism>
<evidence type="ECO:0000256" key="1">
    <source>
        <dbReference type="SAM" id="Phobius"/>
    </source>
</evidence>
<dbReference type="PANTHER" id="PTHR33429">
    <property type="entry name" value="OS02G0708000 PROTEIN-RELATED"/>
    <property type="match status" value="1"/>
</dbReference>
<accession>A0A4S4DZ87</accession>
<name>A0A4S4DZ87_CAMSN</name>
<keyword evidence="1" id="KW-0812">Transmembrane</keyword>
<dbReference type="EMBL" id="SDRB02009033">
    <property type="protein sequence ID" value="THG08802.1"/>
    <property type="molecule type" value="Genomic_DNA"/>
</dbReference>
<keyword evidence="1" id="KW-1133">Transmembrane helix</keyword>
<evidence type="ECO:0000313" key="3">
    <source>
        <dbReference type="Proteomes" id="UP000306102"/>
    </source>
</evidence>
<feature type="transmembrane region" description="Helical" evidence="1">
    <location>
        <begin position="40"/>
        <end position="60"/>
    </location>
</feature>